<proteinExistence type="predicted"/>
<protein>
    <submittedName>
        <fullName evidence="2">Uncharacterized protein</fullName>
    </submittedName>
</protein>
<keyword evidence="1" id="KW-1133">Transmembrane helix</keyword>
<accession>A0ABQ4IX95</accession>
<feature type="transmembrane region" description="Helical" evidence="1">
    <location>
        <begin position="52"/>
        <end position="74"/>
    </location>
</feature>
<name>A0ABQ4IX95_9ACTN</name>
<dbReference type="EMBL" id="BOPB01000014">
    <property type="protein sequence ID" value="GIJ22416.1"/>
    <property type="molecule type" value="Genomic_DNA"/>
</dbReference>
<dbReference type="Proteomes" id="UP000643165">
    <property type="component" value="Unassembled WGS sequence"/>
</dbReference>
<evidence type="ECO:0000256" key="1">
    <source>
        <dbReference type="SAM" id="Phobius"/>
    </source>
</evidence>
<reference evidence="2 3" key="1">
    <citation type="submission" date="2021-01" db="EMBL/GenBank/DDBJ databases">
        <title>Whole genome shotgun sequence of Verrucosispora lutea NBRC 106530.</title>
        <authorList>
            <person name="Komaki H."/>
            <person name="Tamura T."/>
        </authorList>
    </citation>
    <scope>NUCLEOTIDE SEQUENCE [LARGE SCALE GENOMIC DNA]</scope>
    <source>
        <strain evidence="2 3">NBRC 106530</strain>
    </source>
</reference>
<keyword evidence="1" id="KW-0812">Transmembrane</keyword>
<keyword evidence="1" id="KW-0472">Membrane</keyword>
<comment type="caution">
    <text evidence="2">The sequence shown here is derived from an EMBL/GenBank/DDBJ whole genome shotgun (WGS) entry which is preliminary data.</text>
</comment>
<organism evidence="2 3">
    <name type="scientific">Micromonospora lutea</name>
    <dbReference type="NCBI Taxonomy" id="419825"/>
    <lineage>
        <taxon>Bacteria</taxon>
        <taxon>Bacillati</taxon>
        <taxon>Actinomycetota</taxon>
        <taxon>Actinomycetes</taxon>
        <taxon>Micromonosporales</taxon>
        <taxon>Micromonosporaceae</taxon>
        <taxon>Micromonospora</taxon>
    </lineage>
</organism>
<sequence length="84" mass="9076">MVLIGLALAADFRGIATRHVELSDRFVGSVGRFRRKGWTQDRLVRRRARFVALDRVIGGVTTLAGVGALVAVISDLLSRLANGS</sequence>
<evidence type="ECO:0000313" key="3">
    <source>
        <dbReference type="Proteomes" id="UP000643165"/>
    </source>
</evidence>
<keyword evidence="3" id="KW-1185">Reference proteome</keyword>
<evidence type="ECO:0000313" key="2">
    <source>
        <dbReference type="EMBL" id="GIJ22416.1"/>
    </source>
</evidence>
<gene>
    <name evidence="2" type="ORF">Vlu01_30400</name>
</gene>